<evidence type="ECO:0000313" key="6">
    <source>
        <dbReference type="Proteomes" id="UP001158049"/>
    </source>
</evidence>
<reference evidence="5 6" key="1">
    <citation type="submission" date="2017-05" db="EMBL/GenBank/DDBJ databases">
        <authorList>
            <person name="Varghese N."/>
            <person name="Submissions S."/>
        </authorList>
    </citation>
    <scope>NUCLEOTIDE SEQUENCE [LARGE SCALE GENOMIC DNA]</scope>
    <source>
        <strain evidence="5 6">DSM 26001</strain>
    </source>
</reference>
<gene>
    <name evidence="5" type="ORF">SAMN06295970_11670</name>
</gene>
<proteinExistence type="predicted"/>
<dbReference type="EMBL" id="FXUL01000016">
    <property type="protein sequence ID" value="SMP70727.1"/>
    <property type="molecule type" value="Genomic_DNA"/>
</dbReference>
<dbReference type="PANTHER" id="PTHR35603">
    <property type="match status" value="1"/>
</dbReference>
<accession>A0ABY1QJ76</accession>
<keyword evidence="2" id="KW-0472">Membrane</keyword>
<dbReference type="PANTHER" id="PTHR35603:SF2">
    <property type="entry name" value="OUTER MEMBRANE LIPOPROTEIN"/>
    <property type="match status" value="1"/>
</dbReference>
<comment type="caution">
    <text evidence="5">The sequence shown here is derived from an EMBL/GenBank/DDBJ whole genome shotgun (WGS) entry which is preliminary data.</text>
</comment>
<keyword evidence="6" id="KW-1185">Reference proteome</keyword>
<evidence type="ECO:0000313" key="5">
    <source>
        <dbReference type="EMBL" id="SMP70727.1"/>
    </source>
</evidence>
<dbReference type="Proteomes" id="UP001158049">
    <property type="component" value="Unassembled WGS sequence"/>
</dbReference>
<organism evidence="5 6">
    <name type="scientific">Noviherbaspirillum suwonense</name>
    <dbReference type="NCBI Taxonomy" id="1224511"/>
    <lineage>
        <taxon>Bacteria</taxon>
        <taxon>Pseudomonadati</taxon>
        <taxon>Pseudomonadota</taxon>
        <taxon>Betaproteobacteria</taxon>
        <taxon>Burkholderiales</taxon>
        <taxon>Oxalobacteraceae</taxon>
        <taxon>Noviherbaspirillum</taxon>
    </lineage>
</organism>
<evidence type="ECO:0000256" key="3">
    <source>
        <dbReference type="SAM" id="MobiDB-lite"/>
    </source>
</evidence>
<evidence type="ECO:0000259" key="4">
    <source>
        <dbReference type="Pfam" id="PF05433"/>
    </source>
</evidence>
<dbReference type="InterPro" id="IPR008816">
    <property type="entry name" value="Gly_zipper_2TM_dom"/>
</dbReference>
<dbReference type="InterPro" id="IPR051407">
    <property type="entry name" value="Bact_OM_lipoprot/Surf_antigen"/>
</dbReference>
<sequence length="229" mass="23873">MDTNNNSKRMHPLIAGAAVSVMVASLTGVAAMTGLLPNSHGEGKAAAETAQATPAKVVESKPAAVAKVAKPAPAQQLASYDEERRPAPAPARENYRSDALYRSSEYGQSMTQVAQPARVCNSCGRVESVHPVQSQASPSGVGVVGGAVVGGLLGNQVGGGNGRTLATIAGAVGGGYAGNEVEKRTRTTTSYQVRVRMENGQVRNFPYNSQPNWRQGDRVRVVDGYLQPN</sequence>
<protein>
    <submittedName>
        <fullName evidence="5">Glycine zipper 2TM domain-containing protein</fullName>
    </submittedName>
</protein>
<dbReference type="Pfam" id="PF05433">
    <property type="entry name" value="Rick_17kDa_Anti"/>
    <property type="match status" value="1"/>
</dbReference>
<dbReference type="RefSeq" id="WP_283443842.1">
    <property type="nucleotide sequence ID" value="NZ_FXUL01000016.1"/>
</dbReference>
<feature type="domain" description="Glycine zipper 2TM" evidence="4">
    <location>
        <begin position="142"/>
        <end position="182"/>
    </location>
</feature>
<feature type="region of interest" description="Disordered" evidence="3">
    <location>
        <begin position="68"/>
        <end position="94"/>
    </location>
</feature>
<comment type="subcellular location">
    <subcellularLocation>
        <location evidence="1">Membrane</location>
    </subcellularLocation>
</comment>
<evidence type="ECO:0000256" key="1">
    <source>
        <dbReference type="ARBA" id="ARBA00004370"/>
    </source>
</evidence>
<name>A0ABY1QJ76_9BURK</name>
<evidence type="ECO:0000256" key="2">
    <source>
        <dbReference type="ARBA" id="ARBA00023136"/>
    </source>
</evidence>